<dbReference type="EMBL" id="JRVC01000002">
    <property type="protein sequence ID" value="KHS49013.1"/>
    <property type="molecule type" value="Genomic_DNA"/>
</dbReference>
<organism evidence="2 3">
    <name type="scientific">Novosphingobium subterraneum</name>
    <dbReference type="NCBI Taxonomy" id="48936"/>
    <lineage>
        <taxon>Bacteria</taxon>
        <taxon>Pseudomonadati</taxon>
        <taxon>Pseudomonadota</taxon>
        <taxon>Alphaproteobacteria</taxon>
        <taxon>Sphingomonadales</taxon>
        <taxon>Sphingomonadaceae</taxon>
        <taxon>Novosphingobium</taxon>
    </lineage>
</organism>
<evidence type="ECO:0000313" key="3">
    <source>
        <dbReference type="Proteomes" id="UP000031338"/>
    </source>
</evidence>
<sequence>MRKIIIASLIMGSAVTLGGCARNYAGEGAAVGAAVGAGIGAATGGDVVQGAAIGGAVGAVGGSQIRKRDNRCYQVDRYGREYEVRC</sequence>
<name>A0A0B9AI81_9SPHN</name>
<dbReference type="Proteomes" id="UP000031338">
    <property type="component" value="Unassembled WGS sequence"/>
</dbReference>
<feature type="domain" description="YMGG-like Gly-zipper" evidence="1">
    <location>
        <begin position="25"/>
        <end position="65"/>
    </location>
</feature>
<comment type="caution">
    <text evidence="2">The sequence shown here is derived from an EMBL/GenBank/DDBJ whole genome shotgun (WGS) entry which is preliminary data.</text>
</comment>
<protein>
    <recommendedName>
        <fullName evidence="1">YMGG-like Gly-zipper domain-containing protein</fullName>
    </recommendedName>
</protein>
<proteinExistence type="predicted"/>
<evidence type="ECO:0000313" key="2">
    <source>
        <dbReference type="EMBL" id="KHS49013.1"/>
    </source>
</evidence>
<accession>A0A0B9AI81</accession>
<reference evidence="2 3" key="1">
    <citation type="submission" date="2014-10" db="EMBL/GenBank/DDBJ databases">
        <title>Draft genome sequence of Novosphingobium subterraneum DSM 12447.</title>
        <authorList>
            <person name="Gan H.M."/>
            <person name="Gan H.Y."/>
            <person name="Savka M.A."/>
        </authorList>
    </citation>
    <scope>NUCLEOTIDE SEQUENCE [LARGE SCALE GENOMIC DNA]</scope>
    <source>
        <strain evidence="2 3">DSM 12447</strain>
    </source>
</reference>
<dbReference type="PATRIC" id="fig|48936.3.peg.456"/>
<dbReference type="RefSeq" id="WP_039331092.1">
    <property type="nucleotide sequence ID" value="NZ_JBNNWK010000006.1"/>
</dbReference>
<dbReference type="Pfam" id="PF13441">
    <property type="entry name" value="Gly-zipper_YMGG"/>
    <property type="match status" value="1"/>
</dbReference>
<dbReference type="STRING" id="48936.NJ75_00445"/>
<dbReference type="PROSITE" id="PS51257">
    <property type="entry name" value="PROKAR_LIPOPROTEIN"/>
    <property type="match status" value="1"/>
</dbReference>
<keyword evidence="3" id="KW-1185">Reference proteome</keyword>
<dbReference type="AlphaFoldDB" id="A0A0B9AI81"/>
<gene>
    <name evidence="2" type="ORF">NJ75_00445</name>
</gene>
<dbReference type="InterPro" id="IPR027367">
    <property type="entry name" value="Gly-zipper_YMGG"/>
</dbReference>
<evidence type="ECO:0000259" key="1">
    <source>
        <dbReference type="Pfam" id="PF13441"/>
    </source>
</evidence>